<comment type="caution">
    <text evidence="5">The sequence shown here is derived from an EMBL/GenBank/DDBJ whole genome shotgun (WGS) entry which is preliminary data.</text>
</comment>
<evidence type="ECO:0000259" key="3">
    <source>
        <dbReference type="Pfam" id="PF13632"/>
    </source>
</evidence>
<sequence length="972" mass="108682">MKKFKSYIAPTTPEEDQKAGNAGTAVAGARSRRSGSKASTHQLQQIRPPPEGSSLQPTPPAPQPPPSVVSGPSDRVSPQPAATSARASMLSVPGVAQPKSNNSEKQQQSPGTSRPSSLRHSFLPAHDARNRDSDAINEIRSDMMVNWLYEQQLRKQYASGADPFEGVVLKKARGNFTCCPPQMAAIPDSLFAVVSRMNVRCAMTVSTPVVRALLDSIVARTELDYVPLPDGLRVQVLRTMAELPRGQLHHFAAFVQDVRMLVVWDDEPETLLARVQNLEARFIEIIWGSGDEGEADEDDAGAEKKGGGAGGGAAVGVQELDPGQLEAALAKEHRPVRLESAIIVMFTLALWLVCPSLGIRWLVYQSVVDGTYLRWALLAALPAQLFVSLFFFQSMVTSLFQVFGPISAVTSNSRYYSGKPPRRLERNQGPLPHVTIQMPVYKEGLAAVIKPTVVSLKAAISTYEMQGGSANIFVNDDGMQLLSDEDAQARRDFYDEHNIGWVARPPHNPNPKADSGEKRFVRRGKFKKASNMNYALHVSNRVEEKLAAVQRGSKWTNEQEHAAYQRCLADVLQEDEGRTWAEGNIRVGDYILLIDSDTRVPHDCVLDAVSEMEQSPELAILQYQSGVMNVTKSFFENGVTWFTRLIYSCITFAVASGDSCPFVGHNAFLRWQALQDAAAFTDEDGYEKYWSESHVSEDFDMSLRLQVAGYTLRYASYTGDGFKEGVSLTVYDELARWEKYAYGCNELLFHPLRFWLIRGPFTPLFRRFITSSIPLPKKMTILAYIGTYYAIASAWLLTLGNYFVTGWFYGLYDKYYLDSFAIYISIIVVFTALGNASLAVLRYRLSEQSLLSAYFENLKWIPMFCIFLGGISLHLSQAILSHFFEIDMVWGATAKELEEVRFGPEILRIIRRFKWTFLYCFACTTLMVCGNTVFPVEWRISTFYSIYPLAATVVSHFCLPVLLNPALMMFTW</sequence>
<protein>
    <submittedName>
        <fullName evidence="5">Glycosyl transferase family group 2-domain-containing protein</fullName>
    </submittedName>
</protein>
<keyword evidence="2" id="KW-0472">Membrane</keyword>
<organism evidence="5 6">
    <name type="scientific">Achaetomium macrosporum</name>
    <dbReference type="NCBI Taxonomy" id="79813"/>
    <lineage>
        <taxon>Eukaryota</taxon>
        <taxon>Fungi</taxon>
        <taxon>Dikarya</taxon>
        <taxon>Ascomycota</taxon>
        <taxon>Pezizomycotina</taxon>
        <taxon>Sordariomycetes</taxon>
        <taxon>Sordariomycetidae</taxon>
        <taxon>Sordariales</taxon>
        <taxon>Chaetomiaceae</taxon>
        <taxon>Achaetomium</taxon>
    </lineage>
</organism>
<gene>
    <name evidence="5" type="ORF">C8A03DRAFT_41132</name>
</gene>
<feature type="compositionally biased region" description="Pro residues" evidence="1">
    <location>
        <begin position="47"/>
        <end position="67"/>
    </location>
</feature>
<feature type="domain" description="DUF7928" evidence="4">
    <location>
        <begin position="139"/>
        <end position="296"/>
    </location>
</feature>
<feature type="compositionally biased region" description="Low complexity" evidence="1">
    <location>
        <begin position="68"/>
        <end position="78"/>
    </location>
</feature>
<evidence type="ECO:0000256" key="1">
    <source>
        <dbReference type="SAM" id="MobiDB-lite"/>
    </source>
</evidence>
<dbReference type="Proteomes" id="UP001303760">
    <property type="component" value="Unassembled WGS sequence"/>
</dbReference>
<feature type="transmembrane region" description="Helical" evidence="2">
    <location>
        <begin position="341"/>
        <end position="363"/>
    </location>
</feature>
<keyword evidence="2" id="KW-0812">Transmembrane</keyword>
<reference evidence="5" key="2">
    <citation type="submission" date="2023-05" db="EMBL/GenBank/DDBJ databases">
        <authorList>
            <consortium name="Lawrence Berkeley National Laboratory"/>
            <person name="Steindorff A."/>
            <person name="Hensen N."/>
            <person name="Bonometti L."/>
            <person name="Westerberg I."/>
            <person name="Brannstrom I.O."/>
            <person name="Guillou S."/>
            <person name="Cros-Aarteil S."/>
            <person name="Calhoun S."/>
            <person name="Haridas S."/>
            <person name="Kuo A."/>
            <person name="Mondo S."/>
            <person name="Pangilinan J."/>
            <person name="Riley R."/>
            <person name="Labutti K."/>
            <person name="Andreopoulos B."/>
            <person name="Lipzen A."/>
            <person name="Chen C."/>
            <person name="Yanf M."/>
            <person name="Daum C."/>
            <person name="Ng V."/>
            <person name="Clum A."/>
            <person name="Ohm R."/>
            <person name="Martin F."/>
            <person name="Silar P."/>
            <person name="Natvig D."/>
            <person name="Lalanne C."/>
            <person name="Gautier V."/>
            <person name="Ament-Velasquez S.L."/>
            <person name="Kruys A."/>
            <person name="Hutchinson M.I."/>
            <person name="Powell A.J."/>
            <person name="Barry K."/>
            <person name="Miller A.N."/>
            <person name="Grigoriev I.V."/>
            <person name="Debuchy R."/>
            <person name="Gladieux P."/>
            <person name="Thoren M.H."/>
            <person name="Johannesson H."/>
        </authorList>
    </citation>
    <scope>NUCLEOTIDE SEQUENCE</scope>
    <source>
        <strain evidence="5">CBS 532.94</strain>
    </source>
</reference>
<feature type="transmembrane region" description="Helical" evidence="2">
    <location>
        <begin position="916"/>
        <end position="934"/>
    </location>
</feature>
<accession>A0AAN7HI29</accession>
<proteinExistence type="predicted"/>
<dbReference type="Gene3D" id="3.90.550.10">
    <property type="entry name" value="Spore Coat Polysaccharide Biosynthesis Protein SpsA, Chain A"/>
    <property type="match status" value="1"/>
</dbReference>
<dbReference type="PANTHER" id="PTHR35408:SF1">
    <property type="entry name" value="GLYCOSYLTRANSFERASE 2-LIKE DOMAIN-CONTAINING PROTEIN"/>
    <property type="match status" value="1"/>
</dbReference>
<name>A0AAN7HI29_9PEZI</name>
<dbReference type="GO" id="GO:0016740">
    <property type="term" value="F:transferase activity"/>
    <property type="evidence" value="ECO:0007669"/>
    <property type="project" value="UniProtKB-KW"/>
</dbReference>
<dbReference type="InterPro" id="IPR029044">
    <property type="entry name" value="Nucleotide-diphossugar_trans"/>
</dbReference>
<feature type="transmembrane region" description="Helical" evidence="2">
    <location>
        <begin position="946"/>
        <end position="970"/>
    </location>
</feature>
<dbReference type="PANTHER" id="PTHR35408">
    <property type="entry name" value="CHROMOSOME 15, WHOLE GENOME SHOTGUN SEQUENCE"/>
    <property type="match status" value="1"/>
</dbReference>
<feature type="domain" description="Glycosyltransferase 2-like" evidence="3">
    <location>
        <begin position="590"/>
        <end position="803"/>
    </location>
</feature>
<feature type="transmembrane region" description="Helical" evidence="2">
    <location>
        <begin position="820"/>
        <end position="841"/>
    </location>
</feature>
<evidence type="ECO:0000259" key="4">
    <source>
        <dbReference type="Pfam" id="PF25550"/>
    </source>
</evidence>
<feature type="compositionally biased region" description="Polar residues" evidence="1">
    <location>
        <begin position="98"/>
        <end position="119"/>
    </location>
</feature>
<dbReference type="InterPro" id="IPR057688">
    <property type="entry name" value="DUF7928"/>
</dbReference>
<dbReference type="Pfam" id="PF25550">
    <property type="entry name" value="DUF7928"/>
    <property type="match status" value="1"/>
</dbReference>
<feature type="transmembrane region" description="Helical" evidence="2">
    <location>
        <begin position="375"/>
        <end position="392"/>
    </location>
</feature>
<keyword evidence="5" id="KW-0808">Transferase</keyword>
<evidence type="ECO:0000313" key="6">
    <source>
        <dbReference type="Proteomes" id="UP001303760"/>
    </source>
</evidence>
<evidence type="ECO:0000256" key="2">
    <source>
        <dbReference type="SAM" id="Phobius"/>
    </source>
</evidence>
<evidence type="ECO:0000313" key="5">
    <source>
        <dbReference type="EMBL" id="KAK4241414.1"/>
    </source>
</evidence>
<dbReference type="EMBL" id="MU860022">
    <property type="protein sequence ID" value="KAK4241414.1"/>
    <property type="molecule type" value="Genomic_DNA"/>
</dbReference>
<dbReference type="AlphaFoldDB" id="A0AAN7HI29"/>
<dbReference type="Pfam" id="PF13632">
    <property type="entry name" value="Glyco_trans_2_3"/>
    <property type="match status" value="1"/>
</dbReference>
<feature type="transmembrane region" description="Helical" evidence="2">
    <location>
        <begin position="781"/>
        <end position="800"/>
    </location>
</feature>
<feature type="region of interest" description="Disordered" evidence="1">
    <location>
        <begin position="292"/>
        <end position="313"/>
    </location>
</feature>
<feature type="transmembrane region" description="Helical" evidence="2">
    <location>
        <begin position="861"/>
        <end position="880"/>
    </location>
</feature>
<dbReference type="InterPro" id="IPR001173">
    <property type="entry name" value="Glyco_trans_2-like"/>
</dbReference>
<dbReference type="SUPFAM" id="SSF53448">
    <property type="entry name" value="Nucleotide-diphospho-sugar transferases"/>
    <property type="match status" value="1"/>
</dbReference>
<keyword evidence="6" id="KW-1185">Reference proteome</keyword>
<feature type="region of interest" description="Disordered" evidence="1">
    <location>
        <begin position="1"/>
        <end position="132"/>
    </location>
</feature>
<reference evidence="5" key="1">
    <citation type="journal article" date="2023" name="Mol. Phylogenet. Evol.">
        <title>Genome-scale phylogeny and comparative genomics of the fungal order Sordariales.</title>
        <authorList>
            <person name="Hensen N."/>
            <person name="Bonometti L."/>
            <person name="Westerberg I."/>
            <person name="Brannstrom I.O."/>
            <person name="Guillou S."/>
            <person name="Cros-Aarteil S."/>
            <person name="Calhoun S."/>
            <person name="Haridas S."/>
            <person name="Kuo A."/>
            <person name="Mondo S."/>
            <person name="Pangilinan J."/>
            <person name="Riley R."/>
            <person name="LaButti K."/>
            <person name="Andreopoulos B."/>
            <person name="Lipzen A."/>
            <person name="Chen C."/>
            <person name="Yan M."/>
            <person name="Daum C."/>
            <person name="Ng V."/>
            <person name="Clum A."/>
            <person name="Steindorff A."/>
            <person name="Ohm R.A."/>
            <person name="Martin F."/>
            <person name="Silar P."/>
            <person name="Natvig D.O."/>
            <person name="Lalanne C."/>
            <person name="Gautier V."/>
            <person name="Ament-Velasquez S.L."/>
            <person name="Kruys A."/>
            <person name="Hutchinson M.I."/>
            <person name="Powell A.J."/>
            <person name="Barry K."/>
            <person name="Miller A.N."/>
            <person name="Grigoriev I.V."/>
            <person name="Debuchy R."/>
            <person name="Gladieux P."/>
            <person name="Hiltunen Thoren M."/>
            <person name="Johannesson H."/>
        </authorList>
    </citation>
    <scope>NUCLEOTIDE SEQUENCE</scope>
    <source>
        <strain evidence="5">CBS 532.94</strain>
    </source>
</reference>
<keyword evidence="2" id="KW-1133">Transmembrane helix</keyword>